<dbReference type="PRINTS" id="PR00085">
    <property type="entry name" value="THFDHDRGNASE"/>
</dbReference>
<evidence type="ECO:0000256" key="4">
    <source>
        <dbReference type="ARBA" id="ARBA00022801"/>
    </source>
</evidence>
<dbReference type="Gene3D" id="3.40.50.10860">
    <property type="entry name" value="Leucine Dehydrogenase, chain A, domain 1"/>
    <property type="match status" value="1"/>
</dbReference>
<dbReference type="Proteomes" id="UP000085678">
    <property type="component" value="Unplaced"/>
</dbReference>
<dbReference type="InterPro" id="IPR020630">
    <property type="entry name" value="THF_DH/CycHdrlase_cat_dom"/>
</dbReference>
<dbReference type="GO" id="GO:0005739">
    <property type="term" value="C:mitochondrion"/>
    <property type="evidence" value="ECO:0007669"/>
    <property type="project" value="TreeGrafter"/>
</dbReference>
<sequence length="339" mass="36561">MAIRSASQMLSVSNTFLQSLRWAATRSFEENIIQNVGTQAKIINGNVLAKQIKLEIRDEVQEWVAAGNKRPHLTAIIVGDDPASHTYVRNKMKATEFTGISSETIRLPDTVSQPELLKRIHELNECSDVDGILVQLPVPKHISERAVCNAVCPEKDVDGFNIINIGRLCSDLKALVPATAAGVMEMIKRSGIETFGKNAVVCGRSKNVGLPIAVLLHADGIGETKAGDATTTICHRYTPPDDLRRHLAAADILVVATGIPHLIKGDMVKEGVAVIDVGITRIKDPETGKAKLVGDVDFEAVSEKASFITPVPGGVGPMTVAMLMKNTLLAAKKEIDYNF</sequence>
<dbReference type="FunFam" id="3.40.50.10860:FF:000005">
    <property type="entry name" value="C-1-tetrahydrofolate synthase, cytoplasmic, putative"/>
    <property type="match status" value="1"/>
</dbReference>
<keyword evidence="3" id="KW-0554">One-carbon metabolism</keyword>
<evidence type="ECO:0000256" key="6">
    <source>
        <dbReference type="ARBA" id="ARBA00023268"/>
    </source>
</evidence>
<dbReference type="EC" id="3.5.4.9" evidence="2"/>
<dbReference type="PROSITE" id="PS00767">
    <property type="entry name" value="THF_DHG_CYH_2"/>
    <property type="match status" value="1"/>
</dbReference>
<name>A0A1S3HGZ1_LINAN</name>
<dbReference type="FunCoup" id="A0A1S3HGZ1">
    <property type="interactions" value="1340"/>
</dbReference>
<keyword evidence="4" id="KW-0378">Hydrolase</keyword>
<dbReference type="FunFam" id="3.40.50.720:FF:000070">
    <property type="entry name" value="probable bifunctional methylenetetrahydrofolate dehydrogenase/cyclohydrolase 2"/>
    <property type="match status" value="1"/>
</dbReference>
<dbReference type="RefSeq" id="XP_013384761.1">
    <property type="nucleotide sequence ID" value="XM_013529307.2"/>
</dbReference>
<evidence type="ECO:0000256" key="3">
    <source>
        <dbReference type="ARBA" id="ARBA00022563"/>
    </source>
</evidence>
<dbReference type="InterPro" id="IPR020631">
    <property type="entry name" value="THF_DH/CycHdrlase_NAD-bd_dom"/>
</dbReference>
<dbReference type="OMA" id="VCHILTK"/>
<evidence type="ECO:0000256" key="7">
    <source>
        <dbReference type="ARBA" id="ARBA00036357"/>
    </source>
</evidence>
<dbReference type="Pfam" id="PF00763">
    <property type="entry name" value="THF_DHG_CYH"/>
    <property type="match status" value="1"/>
</dbReference>
<dbReference type="Pfam" id="PF02882">
    <property type="entry name" value="THF_DHG_CYH_C"/>
    <property type="match status" value="1"/>
</dbReference>
<dbReference type="CDD" id="cd01080">
    <property type="entry name" value="NAD_bind_m-THF_DH_Cyclohyd"/>
    <property type="match status" value="1"/>
</dbReference>
<evidence type="ECO:0000256" key="5">
    <source>
        <dbReference type="ARBA" id="ARBA00023002"/>
    </source>
</evidence>
<keyword evidence="6" id="KW-0511">Multifunctional enzyme</keyword>
<dbReference type="InParanoid" id="A0A1S3HGZ1"/>
<dbReference type="PANTHER" id="PTHR48099">
    <property type="entry name" value="C-1-TETRAHYDROFOLATE SYNTHASE, CYTOPLASMIC-RELATED"/>
    <property type="match status" value="1"/>
</dbReference>
<dbReference type="InterPro" id="IPR000672">
    <property type="entry name" value="THF_DH/CycHdrlase"/>
</dbReference>
<accession>A0A1S3HGZ1</accession>
<keyword evidence="5" id="KW-0560">Oxidoreductase</keyword>
<dbReference type="AlphaFoldDB" id="A0A1S3HGZ1"/>
<dbReference type="SUPFAM" id="SSF53223">
    <property type="entry name" value="Aminoacid dehydrogenase-like, N-terminal domain"/>
    <property type="match status" value="1"/>
</dbReference>
<dbReference type="GO" id="GO:0035999">
    <property type="term" value="P:tetrahydrofolate interconversion"/>
    <property type="evidence" value="ECO:0007669"/>
    <property type="project" value="TreeGrafter"/>
</dbReference>
<comment type="catalytic activity">
    <reaction evidence="7">
        <text>(6R)-5,10-methenyltetrahydrofolate + H2O = (6R)-10-formyltetrahydrofolate + H(+)</text>
        <dbReference type="Rhea" id="RHEA:23700"/>
        <dbReference type="ChEBI" id="CHEBI:15377"/>
        <dbReference type="ChEBI" id="CHEBI:15378"/>
        <dbReference type="ChEBI" id="CHEBI:57455"/>
        <dbReference type="ChEBI" id="CHEBI:195366"/>
        <dbReference type="EC" id="3.5.4.9"/>
    </reaction>
</comment>
<dbReference type="PANTHER" id="PTHR48099:SF11">
    <property type="entry name" value="BIFUNCTIONAL METHYLENETETRAHYDROFOLATE DEHYDROGENASE_CYCLOHYDROLASE, MITOCHONDRIAL"/>
    <property type="match status" value="1"/>
</dbReference>
<dbReference type="InterPro" id="IPR036291">
    <property type="entry name" value="NAD(P)-bd_dom_sf"/>
</dbReference>
<keyword evidence="10" id="KW-1185">Reference proteome</keyword>
<reference evidence="11" key="1">
    <citation type="submission" date="2025-08" db="UniProtKB">
        <authorList>
            <consortium name="RefSeq"/>
        </authorList>
    </citation>
    <scope>IDENTIFICATION</scope>
    <source>
        <tissue evidence="11">Gonads</tissue>
    </source>
</reference>
<dbReference type="GO" id="GO:0004487">
    <property type="term" value="F:methylenetetrahydrofolate dehydrogenase (NAD+) activity"/>
    <property type="evidence" value="ECO:0007669"/>
    <property type="project" value="TreeGrafter"/>
</dbReference>
<dbReference type="SUPFAM" id="SSF51735">
    <property type="entry name" value="NAD(P)-binding Rossmann-fold domains"/>
    <property type="match status" value="1"/>
</dbReference>
<gene>
    <name evidence="11" type="primary">LOC106154809</name>
</gene>
<dbReference type="STRING" id="7574.A0A1S3HGZ1"/>
<evidence type="ECO:0000313" key="10">
    <source>
        <dbReference type="Proteomes" id="UP000085678"/>
    </source>
</evidence>
<evidence type="ECO:0000313" key="11">
    <source>
        <dbReference type="RefSeq" id="XP_013384761.1"/>
    </source>
</evidence>
<dbReference type="GeneID" id="106154809"/>
<dbReference type="InterPro" id="IPR046346">
    <property type="entry name" value="Aminoacid_DH-like_N_sf"/>
</dbReference>
<evidence type="ECO:0000259" key="9">
    <source>
        <dbReference type="Pfam" id="PF02882"/>
    </source>
</evidence>
<dbReference type="GO" id="GO:0004477">
    <property type="term" value="F:methenyltetrahydrofolate cyclohydrolase activity"/>
    <property type="evidence" value="ECO:0007669"/>
    <property type="project" value="UniProtKB-EC"/>
</dbReference>
<dbReference type="InterPro" id="IPR020867">
    <property type="entry name" value="THF_DH/CycHdrlase_CS"/>
</dbReference>
<dbReference type="GO" id="GO:0004488">
    <property type="term" value="F:methylenetetrahydrofolate dehydrogenase (NADP+) activity"/>
    <property type="evidence" value="ECO:0007669"/>
    <property type="project" value="InterPro"/>
</dbReference>
<dbReference type="OrthoDB" id="5126881at2759"/>
<dbReference type="KEGG" id="lak:106154809"/>
<protein>
    <recommendedName>
        <fullName evidence="2">methenyltetrahydrofolate cyclohydrolase</fullName>
        <ecNumber evidence="2">3.5.4.9</ecNumber>
    </recommendedName>
</protein>
<feature type="domain" description="Tetrahydrofolate dehydrogenase/cyclohydrolase catalytic" evidence="8">
    <location>
        <begin position="43"/>
        <end position="158"/>
    </location>
</feature>
<feature type="domain" description="Tetrahydrofolate dehydrogenase/cyclohydrolase NAD(P)-binding" evidence="9">
    <location>
        <begin position="177"/>
        <end position="334"/>
    </location>
</feature>
<organism evidence="10 11">
    <name type="scientific">Lingula anatina</name>
    <name type="common">Brachiopod</name>
    <name type="synonym">Lingula unguis</name>
    <dbReference type="NCBI Taxonomy" id="7574"/>
    <lineage>
        <taxon>Eukaryota</taxon>
        <taxon>Metazoa</taxon>
        <taxon>Spiralia</taxon>
        <taxon>Lophotrochozoa</taxon>
        <taxon>Brachiopoda</taxon>
        <taxon>Linguliformea</taxon>
        <taxon>Lingulata</taxon>
        <taxon>Lingulida</taxon>
        <taxon>Linguloidea</taxon>
        <taxon>Lingulidae</taxon>
        <taxon>Lingula</taxon>
    </lineage>
</organism>
<dbReference type="Gene3D" id="3.40.50.720">
    <property type="entry name" value="NAD(P)-binding Rossmann-like Domain"/>
    <property type="match status" value="1"/>
</dbReference>
<proteinExistence type="inferred from homology"/>
<evidence type="ECO:0000256" key="2">
    <source>
        <dbReference type="ARBA" id="ARBA00012776"/>
    </source>
</evidence>
<dbReference type="HAMAP" id="MF_01576">
    <property type="entry name" value="THF_DHG_CYH"/>
    <property type="match status" value="1"/>
</dbReference>
<evidence type="ECO:0000259" key="8">
    <source>
        <dbReference type="Pfam" id="PF00763"/>
    </source>
</evidence>
<comment type="subunit">
    <text evidence="1">Homodimer.</text>
</comment>
<evidence type="ECO:0000256" key="1">
    <source>
        <dbReference type="ARBA" id="ARBA00011738"/>
    </source>
</evidence>